<dbReference type="Gene3D" id="1.10.443.10">
    <property type="entry name" value="Intergrase catalytic core"/>
    <property type="match status" value="1"/>
</dbReference>
<evidence type="ECO:0000313" key="9">
    <source>
        <dbReference type="Proteomes" id="UP001165444"/>
    </source>
</evidence>
<evidence type="ECO:0000256" key="2">
    <source>
        <dbReference type="ARBA" id="ARBA00022908"/>
    </source>
</evidence>
<keyword evidence="2" id="KW-0229">DNA integration</keyword>
<sequence length="422" mass="49834">MTNKWYHIFLLDKEADKTDAKLRFRVRWGSNIVAFNVGFRVDVSKWSTETQRCKNNSTHGKKKVMASVINREINRYEEAAEEIWAIYDRDNITPTKEQFKNDFLKLVRGKEDINKQEEDTFWEIYNKFTREMGMQNSWSEATYKKFNTLKNHLQAYNDEISLDKLDENGLSMFVAYLRDEAGLRNSTIAKQLGFLKWFLRWATTKGYNIKQDFVSFSPKLKTSEKKVIFLEWDELMKIYNFEFPKNKAYLERVRDVFCFCCFTSLRYSDVYNLKWSNVSDDNITITTIKTADSLTIELNDYSKSIIDKYKNIHYPDNKVLPVITNQKMNEYIKELGFVCGIDTPINITYYKGNQRIDEVHPKYELLGTHSGRRTFICNALMLGISPEIVMKWTGHSDYKSMKPYIDIADSAKKEAMKLFNKK</sequence>
<gene>
    <name evidence="8" type="ORF">MUN53_11850</name>
</gene>
<dbReference type="Pfam" id="PF00589">
    <property type="entry name" value="Phage_integrase"/>
    <property type="match status" value="1"/>
</dbReference>
<reference evidence="8 9" key="1">
    <citation type="submission" date="2022-03" db="EMBL/GenBank/DDBJ databases">
        <title>Parabacteroides sp. nov. isolated from swine feces.</title>
        <authorList>
            <person name="Bak J.E."/>
        </authorList>
    </citation>
    <scope>NUCLEOTIDE SEQUENCE [LARGE SCALE GENOMIC DNA]</scope>
    <source>
        <strain evidence="8 9">AGMB00274</strain>
    </source>
</reference>
<evidence type="ECO:0000256" key="4">
    <source>
        <dbReference type="ARBA" id="ARBA00023172"/>
    </source>
</evidence>
<proteinExistence type="inferred from homology"/>
<name>A0ABT0C2Z8_9BACT</name>
<evidence type="ECO:0000256" key="1">
    <source>
        <dbReference type="ARBA" id="ARBA00008857"/>
    </source>
</evidence>
<dbReference type="SUPFAM" id="SSF56349">
    <property type="entry name" value="DNA breaking-rejoining enzymes"/>
    <property type="match status" value="1"/>
</dbReference>
<evidence type="ECO:0000259" key="6">
    <source>
        <dbReference type="PROSITE" id="PS51898"/>
    </source>
</evidence>
<organism evidence="8 9">
    <name type="scientific">Parabacteroides faecalis</name>
    <dbReference type="NCBI Taxonomy" id="2924040"/>
    <lineage>
        <taxon>Bacteria</taxon>
        <taxon>Pseudomonadati</taxon>
        <taxon>Bacteroidota</taxon>
        <taxon>Bacteroidia</taxon>
        <taxon>Bacteroidales</taxon>
        <taxon>Tannerellaceae</taxon>
        <taxon>Parabacteroides</taxon>
    </lineage>
</organism>
<feature type="domain" description="Tyr recombinase" evidence="6">
    <location>
        <begin position="225"/>
        <end position="417"/>
    </location>
</feature>
<keyword evidence="4" id="KW-0233">DNA recombination</keyword>
<dbReference type="Proteomes" id="UP001165444">
    <property type="component" value="Unassembled WGS sequence"/>
</dbReference>
<dbReference type="CDD" id="cd01185">
    <property type="entry name" value="INTN1_C_like"/>
    <property type="match status" value="1"/>
</dbReference>
<dbReference type="InterPro" id="IPR002104">
    <property type="entry name" value="Integrase_catalytic"/>
</dbReference>
<dbReference type="Pfam" id="PF13102">
    <property type="entry name" value="Phage_int_SAM_5"/>
    <property type="match status" value="1"/>
</dbReference>
<protein>
    <submittedName>
        <fullName evidence="8">Site-specific integrase</fullName>
    </submittedName>
</protein>
<dbReference type="InterPro" id="IPR044068">
    <property type="entry name" value="CB"/>
</dbReference>
<dbReference type="RefSeq" id="WP_243325601.1">
    <property type="nucleotide sequence ID" value="NZ_JAKZMM010000030.1"/>
</dbReference>
<feature type="domain" description="Core-binding (CB)" evidence="7">
    <location>
        <begin position="119"/>
        <end position="203"/>
    </location>
</feature>
<evidence type="ECO:0000313" key="8">
    <source>
        <dbReference type="EMBL" id="MCJ2381295.1"/>
    </source>
</evidence>
<dbReference type="PROSITE" id="PS51898">
    <property type="entry name" value="TYR_RECOMBINASE"/>
    <property type="match status" value="1"/>
</dbReference>
<dbReference type="Gene3D" id="1.10.150.130">
    <property type="match status" value="1"/>
</dbReference>
<dbReference type="InterPro" id="IPR010998">
    <property type="entry name" value="Integrase_recombinase_N"/>
</dbReference>
<dbReference type="PANTHER" id="PTHR30349:SF64">
    <property type="entry name" value="PROPHAGE INTEGRASE INTD-RELATED"/>
    <property type="match status" value="1"/>
</dbReference>
<accession>A0ABT0C2Z8</accession>
<evidence type="ECO:0000259" key="7">
    <source>
        <dbReference type="PROSITE" id="PS51900"/>
    </source>
</evidence>
<dbReference type="InterPro" id="IPR050090">
    <property type="entry name" value="Tyrosine_recombinase_XerCD"/>
</dbReference>
<keyword evidence="9" id="KW-1185">Reference proteome</keyword>
<comment type="caution">
    <text evidence="8">The sequence shown here is derived from an EMBL/GenBank/DDBJ whole genome shotgun (WGS) entry which is preliminary data.</text>
</comment>
<comment type="similarity">
    <text evidence="1">Belongs to the 'phage' integrase family.</text>
</comment>
<dbReference type="InterPro" id="IPR025269">
    <property type="entry name" value="SAM-like_dom"/>
</dbReference>
<keyword evidence="3 5" id="KW-0238">DNA-binding</keyword>
<dbReference type="InterPro" id="IPR013762">
    <property type="entry name" value="Integrase-like_cat_sf"/>
</dbReference>
<evidence type="ECO:0000256" key="3">
    <source>
        <dbReference type="ARBA" id="ARBA00023125"/>
    </source>
</evidence>
<dbReference type="EMBL" id="JAKZMM010000030">
    <property type="protein sequence ID" value="MCJ2381295.1"/>
    <property type="molecule type" value="Genomic_DNA"/>
</dbReference>
<evidence type="ECO:0000256" key="5">
    <source>
        <dbReference type="PROSITE-ProRule" id="PRU01248"/>
    </source>
</evidence>
<dbReference type="InterPro" id="IPR011010">
    <property type="entry name" value="DNA_brk_join_enz"/>
</dbReference>
<dbReference type="PROSITE" id="PS51900">
    <property type="entry name" value="CB"/>
    <property type="match status" value="1"/>
</dbReference>
<dbReference type="PANTHER" id="PTHR30349">
    <property type="entry name" value="PHAGE INTEGRASE-RELATED"/>
    <property type="match status" value="1"/>
</dbReference>